<proteinExistence type="predicted"/>
<keyword evidence="3" id="KW-1185">Reference proteome</keyword>
<dbReference type="Proteomes" id="UP001187346">
    <property type="component" value="Unassembled WGS sequence"/>
</dbReference>
<feature type="region of interest" description="Disordered" evidence="1">
    <location>
        <begin position="191"/>
        <end position="231"/>
    </location>
</feature>
<evidence type="ECO:0000313" key="2">
    <source>
        <dbReference type="EMBL" id="MDV7222124.1"/>
    </source>
</evidence>
<comment type="caution">
    <text evidence="2">The sequence shown here is derived from an EMBL/GenBank/DDBJ whole genome shotgun (WGS) entry which is preliminary data.</text>
</comment>
<name>A0ABU4FND5_9ACTN</name>
<gene>
    <name evidence="2" type="ORF">R5A26_39950</name>
</gene>
<reference evidence="2 3" key="1">
    <citation type="submission" date="2023-10" db="EMBL/GenBank/DDBJ databases">
        <title>Characterization of rhizosphere-enriched actinobacteria from wheat plants lab-grown on chernevaya soil.</title>
        <authorList>
            <person name="Tikhonova E.N."/>
            <person name="Konopkin A."/>
            <person name="Kravchenko I.K."/>
        </authorList>
    </citation>
    <scope>NUCLEOTIDE SEQUENCE [LARGE SCALE GENOMIC DNA]</scope>
    <source>
        <strain evidence="2 3">RR29</strain>
    </source>
</reference>
<accession>A0ABU4FND5</accession>
<dbReference type="RefSeq" id="WP_266861381.1">
    <property type="nucleotide sequence ID" value="NZ_JAPEMW010000001.1"/>
</dbReference>
<sequence length="231" mass="24021">MSGDAGEDIRAAGLDEIAQGITLVLGELKDLGIDSLAGAGRGFSELALSGLELGNEELLSGFTSFCERWEWGVRALVNEGNNFATGVGLSAGTLYETDQYIQGTMKIVVNAGMGNPYASEDEVTQQSWGDLVRNNEYTGGVDYSAESMDKALDNSGQAYKDAARDVMTSHTFSPLGPGLNPANLASAAGLSGDEYNDMLDGPLGPSPEERAKAAEAAQAAQEQARQGGDAG</sequence>
<organism evidence="2 3">
    <name type="scientific">Streptomyces prunicolor</name>
    <dbReference type="NCBI Taxonomy" id="67348"/>
    <lineage>
        <taxon>Bacteria</taxon>
        <taxon>Bacillati</taxon>
        <taxon>Actinomycetota</taxon>
        <taxon>Actinomycetes</taxon>
        <taxon>Kitasatosporales</taxon>
        <taxon>Streptomycetaceae</taxon>
        <taxon>Streptomyces</taxon>
    </lineage>
</organism>
<protein>
    <submittedName>
        <fullName evidence="2">Uncharacterized protein</fullName>
    </submittedName>
</protein>
<evidence type="ECO:0000256" key="1">
    <source>
        <dbReference type="SAM" id="MobiDB-lite"/>
    </source>
</evidence>
<evidence type="ECO:0000313" key="3">
    <source>
        <dbReference type="Proteomes" id="UP001187346"/>
    </source>
</evidence>
<feature type="compositionally biased region" description="Low complexity" evidence="1">
    <location>
        <begin position="214"/>
        <end position="231"/>
    </location>
</feature>
<dbReference type="EMBL" id="JAWMAJ010000208">
    <property type="protein sequence ID" value="MDV7222124.1"/>
    <property type="molecule type" value="Genomic_DNA"/>
</dbReference>